<organism evidence="1 2">
    <name type="scientific">Candidatus Bilophila faecipullorum</name>
    <dbReference type="NCBI Taxonomy" id="2838482"/>
    <lineage>
        <taxon>Bacteria</taxon>
        <taxon>Pseudomonadati</taxon>
        <taxon>Thermodesulfobacteriota</taxon>
        <taxon>Desulfovibrionia</taxon>
        <taxon>Desulfovibrionales</taxon>
        <taxon>Desulfovibrionaceae</taxon>
        <taxon>Bilophila</taxon>
    </lineage>
</organism>
<sequence length="386" mass="44638">MAFLETFRRFLRSDNLALVERAALDGLHQELERLRHEVGSAEALGEIQRQLSGLSDRTDTLLSRVAALESADENTLRAFLEGQKRGEEDQLAFRGLEKGLSGLQSSLEGLAAASEARKNDFEAKAGERHRATLEYLMFLRWQLMDRLEEISPFPLPDRCPLCGGALSGQLRRYETECIFHGGRLLRHQCPHCDVIFGPQKMLRLSEADLAEEYRWHYTFSNESNTLEKELRAFEQLRPRKDGVYLNYGAGRWSHTGEHLRAQGWNVYDYEPYSQPEGEFVITDRHRLSGMAFDGLFSQDVVEHLRHPAEEMRFMSSLVKEGGRMVHVTGCWEYMYEYTRFHLFFFLGRSKEVLARESGLRLMEYVRDDANPALPYYSCTFQKLEGK</sequence>
<accession>A0A9D1U8N7</accession>
<reference evidence="1" key="2">
    <citation type="submission" date="2021-04" db="EMBL/GenBank/DDBJ databases">
        <authorList>
            <person name="Gilroy R."/>
        </authorList>
    </citation>
    <scope>NUCLEOTIDE SEQUENCE</scope>
    <source>
        <strain evidence="1">ChiSxjej5B17-1746</strain>
    </source>
</reference>
<keyword evidence="1" id="KW-0808">Transferase</keyword>
<dbReference type="SUPFAM" id="SSF53335">
    <property type="entry name" value="S-adenosyl-L-methionine-dependent methyltransferases"/>
    <property type="match status" value="1"/>
</dbReference>
<dbReference type="GO" id="GO:0008168">
    <property type="term" value="F:methyltransferase activity"/>
    <property type="evidence" value="ECO:0007669"/>
    <property type="project" value="UniProtKB-KW"/>
</dbReference>
<dbReference type="GO" id="GO:0032259">
    <property type="term" value="P:methylation"/>
    <property type="evidence" value="ECO:0007669"/>
    <property type="project" value="UniProtKB-KW"/>
</dbReference>
<gene>
    <name evidence="1" type="ORF">H9874_00565</name>
</gene>
<comment type="caution">
    <text evidence="1">The sequence shown here is derived from an EMBL/GenBank/DDBJ whole genome shotgun (WGS) entry which is preliminary data.</text>
</comment>
<proteinExistence type="predicted"/>
<reference evidence="1" key="1">
    <citation type="journal article" date="2021" name="PeerJ">
        <title>Extensive microbial diversity within the chicken gut microbiome revealed by metagenomics and culture.</title>
        <authorList>
            <person name="Gilroy R."/>
            <person name="Ravi A."/>
            <person name="Getino M."/>
            <person name="Pursley I."/>
            <person name="Horton D.L."/>
            <person name="Alikhan N.F."/>
            <person name="Baker D."/>
            <person name="Gharbi K."/>
            <person name="Hall N."/>
            <person name="Watson M."/>
            <person name="Adriaenssens E.M."/>
            <person name="Foster-Nyarko E."/>
            <person name="Jarju S."/>
            <person name="Secka A."/>
            <person name="Antonio M."/>
            <person name="Oren A."/>
            <person name="Chaudhuri R.R."/>
            <person name="La Ragione R."/>
            <person name="Hildebrand F."/>
            <person name="Pallen M.J."/>
        </authorList>
    </citation>
    <scope>NUCLEOTIDE SEQUENCE</scope>
    <source>
        <strain evidence="1">ChiSxjej5B17-1746</strain>
    </source>
</reference>
<name>A0A9D1U8N7_9BACT</name>
<dbReference type="Proteomes" id="UP000824264">
    <property type="component" value="Unassembled WGS sequence"/>
</dbReference>
<dbReference type="EMBL" id="DXGI01000018">
    <property type="protein sequence ID" value="HIW77626.1"/>
    <property type="molecule type" value="Genomic_DNA"/>
</dbReference>
<dbReference type="Pfam" id="PF13489">
    <property type="entry name" value="Methyltransf_23"/>
    <property type="match status" value="1"/>
</dbReference>
<dbReference type="InterPro" id="IPR029063">
    <property type="entry name" value="SAM-dependent_MTases_sf"/>
</dbReference>
<protein>
    <submittedName>
        <fullName evidence="1">Class I SAM-dependent methyltransferase</fullName>
    </submittedName>
</protein>
<keyword evidence="1" id="KW-0489">Methyltransferase</keyword>
<evidence type="ECO:0000313" key="1">
    <source>
        <dbReference type="EMBL" id="HIW77626.1"/>
    </source>
</evidence>
<dbReference type="AlphaFoldDB" id="A0A9D1U8N7"/>
<dbReference type="Gene3D" id="3.40.50.150">
    <property type="entry name" value="Vaccinia Virus protein VP39"/>
    <property type="match status" value="1"/>
</dbReference>
<evidence type="ECO:0000313" key="2">
    <source>
        <dbReference type="Proteomes" id="UP000824264"/>
    </source>
</evidence>